<accession>A0A6B2KX27</accession>
<dbReference type="InterPro" id="IPR050629">
    <property type="entry name" value="STE20/SPS1-PAK"/>
</dbReference>
<feature type="compositionally biased region" description="Polar residues" evidence="4">
    <location>
        <begin position="355"/>
        <end position="382"/>
    </location>
</feature>
<dbReference type="PANTHER" id="PTHR48012:SF2">
    <property type="entry name" value="STERILE20-LIKE KINASE, ISOFORM B"/>
    <property type="match status" value="1"/>
</dbReference>
<feature type="compositionally biased region" description="Basic residues" evidence="4">
    <location>
        <begin position="965"/>
        <end position="974"/>
    </location>
</feature>
<feature type="compositionally biased region" description="Basic and acidic residues" evidence="4">
    <location>
        <begin position="527"/>
        <end position="540"/>
    </location>
</feature>
<evidence type="ECO:0000313" key="6">
    <source>
        <dbReference type="EMBL" id="NDV29175.1"/>
    </source>
</evidence>
<dbReference type="GO" id="GO:0004674">
    <property type="term" value="F:protein serine/threonine kinase activity"/>
    <property type="evidence" value="ECO:0007669"/>
    <property type="project" value="TreeGrafter"/>
</dbReference>
<evidence type="ECO:0000256" key="3">
    <source>
        <dbReference type="SAM" id="Coils"/>
    </source>
</evidence>
<proteinExistence type="predicted"/>
<organism evidence="6">
    <name type="scientific">Arcella intermedia</name>
    <dbReference type="NCBI Taxonomy" id="1963864"/>
    <lineage>
        <taxon>Eukaryota</taxon>
        <taxon>Amoebozoa</taxon>
        <taxon>Tubulinea</taxon>
        <taxon>Elardia</taxon>
        <taxon>Arcellinida</taxon>
        <taxon>Sphaerothecina</taxon>
        <taxon>Arcellidae</taxon>
        <taxon>Arcella</taxon>
    </lineage>
</organism>
<feature type="coiled-coil region" evidence="3">
    <location>
        <begin position="395"/>
        <end position="437"/>
    </location>
</feature>
<dbReference type="PANTHER" id="PTHR48012">
    <property type="entry name" value="STERILE20-LIKE KINASE, ISOFORM B-RELATED"/>
    <property type="match status" value="1"/>
</dbReference>
<feature type="compositionally biased region" description="Polar residues" evidence="4">
    <location>
        <begin position="948"/>
        <end position="962"/>
    </location>
</feature>
<dbReference type="GO" id="GO:0005737">
    <property type="term" value="C:cytoplasm"/>
    <property type="evidence" value="ECO:0007669"/>
    <property type="project" value="TreeGrafter"/>
</dbReference>
<feature type="region of interest" description="Disordered" evidence="4">
    <location>
        <begin position="291"/>
        <end position="332"/>
    </location>
</feature>
<dbReference type="SMART" id="SM00220">
    <property type="entry name" value="S_TKc"/>
    <property type="match status" value="1"/>
</dbReference>
<dbReference type="Gene3D" id="1.10.510.10">
    <property type="entry name" value="Transferase(Phosphotransferase) domain 1"/>
    <property type="match status" value="1"/>
</dbReference>
<keyword evidence="3" id="KW-0175">Coiled coil</keyword>
<dbReference type="PROSITE" id="PS50011">
    <property type="entry name" value="PROTEIN_KINASE_DOM"/>
    <property type="match status" value="1"/>
</dbReference>
<feature type="region of interest" description="Disordered" evidence="4">
    <location>
        <begin position="527"/>
        <end position="548"/>
    </location>
</feature>
<keyword evidence="2" id="KW-0067">ATP-binding</keyword>
<feature type="region of interest" description="Disordered" evidence="4">
    <location>
        <begin position="355"/>
        <end position="383"/>
    </location>
</feature>
<dbReference type="GO" id="GO:0005524">
    <property type="term" value="F:ATP binding"/>
    <property type="evidence" value="ECO:0007669"/>
    <property type="project" value="UniProtKB-KW"/>
</dbReference>
<evidence type="ECO:0000256" key="1">
    <source>
        <dbReference type="ARBA" id="ARBA00022741"/>
    </source>
</evidence>
<feature type="compositionally biased region" description="Basic and acidic residues" evidence="4">
    <location>
        <begin position="975"/>
        <end position="988"/>
    </location>
</feature>
<feature type="compositionally biased region" description="Acidic residues" evidence="4">
    <location>
        <begin position="310"/>
        <end position="323"/>
    </location>
</feature>
<dbReference type="PROSITE" id="PS00108">
    <property type="entry name" value="PROTEIN_KINASE_ST"/>
    <property type="match status" value="1"/>
</dbReference>
<dbReference type="InterPro" id="IPR008271">
    <property type="entry name" value="Ser/Thr_kinase_AS"/>
</dbReference>
<dbReference type="SUPFAM" id="SSF56112">
    <property type="entry name" value="Protein kinase-like (PK-like)"/>
    <property type="match status" value="1"/>
</dbReference>
<dbReference type="FunFam" id="1.10.510.10:FF:000421">
    <property type="entry name" value="Serine/threonine-protein kinase PAK 6"/>
    <property type="match status" value="1"/>
</dbReference>
<evidence type="ECO:0000259" key="5">
    <source>
        <dbReference type="PROSITE" id="PS50011"/>
    </source>
</evidence>
<feature type="compositionally biased region" description="Polar residues" evidence="4">
    <location>
        <begin position="295"/>
        <end position="307"/>
    </location>
</feature>
<evidence type="ECO:0000256" key="4">
    <source>
        <dbReference type="SAM" id="MobiDB-lite"/>
    </source>
</evidence>
<dbReference type="InterPro" id="IPR011009">
    <property type="entry name" value="Kinase-like_dom_sf"/>
</dbReference>
<sequence>MVGLKILQPEDEVDALADFVELHILSKCNHKNIVKLHGSWKKLDETFIALEWCGGGAVSDFSAVWNLELNEAQISYIIRETLYGLKYLHDNNIIHRDIKGANILLTDEGDVKLIDFGVSAILKGREDKRKTLIGTPYWMAPEVITNKTRYSPYDFKVDIWSVGITVIELAEKDPPLSQMNPMRALMQIPLRDSPKLAQPHKWSSQMNDFVSLCLQRDVKKRPTIDELLEHAFVTNAKTRSIMLDLIDRAKKEKQKLLQEEGGPQEGVIATQIAQKRQDVDAATMKALEAYAAQVPDSSPTTDPHNGLSSESDDSDSNDSESEDEPKIPNKKQNLDKIQEGDELEPVPSSLVLTGEKSTATTSTNPKEPPAQQVTRLRSQSKNIKAGRPTMSIAMATKQQQVLKNAKNANKKLIKQQMKDLNIHVQRQLVELDRLKARNREGLSQVSKKKHAKESKLKEKSVVTLQKLKRQQEVEYQLIERRFSDEVRNIAKDQEAREKHISKDLSFIGKEMTSEFKKDLKLTHKSELQTHHDEVKAEKLKQKPLKKKERTQAAKVLKEESEEWTKYLKNNLDQKIMRYKQLIREEQFLRDYTPMKYQTQSRTQTTEIVFMKEFSNLDQAHREQTYKTKVELETQRTKSELDALALESPLILSTLKKELELEQRHLAKTQQIEKDQQAELLALDQRIAIREYKKKRRLDQKRLSRTFKTFKVQNGKKLPAEELKLRISSMKQKWEEEENKKEQVFMEEIIKEEEQERETLKFAHETHFERVKNSADESVENLMNAQQQKELQIKENGKQILQVLEYEYWTEYYKALLAQHSKHVKLITKHHKQQLDLMNQIFDEELNLYALEKTEIEEMCKEQVRNENERKDFLAVISISEAQCNRHRSKTTKDLKSVQQQELIQLKKEHKKEREDLKKKPATDVLFVYAKSLKEKKTKKENNAVPDMSGTNSNPPPQRSTSAVFPKKRERSKSKSKADVLSKTPDSRKPKPKSSAEPHPSPKKYKKSTKTEPPLDDQPGSQRISLAEELEDNKNGEFLQFMSSGAVEDSPKNSTRQLVLPIESENNDADADPSPNSP</sequence>
<dbReference type="AlphaFoldDB" id="A0A6B2KX27"/>
<feature type="region of interest" description="Disordered" evidence="4">
    <location>
        <begin position="935"/>
        <end position="1077"/>
    </location>
</feature>
<keyword evidence="1" id="KW-0547">Nucleotide-binding</keyword>
<feature type="domain" description="Protein kinase" evidence="5">
    <location>
        <begin position="1"/>
        <end position="233"/>
    </location>
</feature>
<evidence type="ECO:0000256" key="2">
    <source>
        <dbReference type="ARBA" id="ARBA00022840"/>
    </source>
</evidence>
<name>A0A6B2KX27_9EUKA</name>
<protein>
    <recommendedName>
        <fullName evidence="5">Protein kinase domain-containing protein</fullName>
    </recommendedName>
</protein>
<dbReference type="Pfam" id="PF00069">
    <property type="entry name" value="Pkinase"/>
    <property type="match status" value="1"/>
</dbReference>
<dbReference type="InterPro" id="IPR000719">
    <property type="entry name" value="Prot_kinase_dom"/>
</dbReference>
<dbReference type="EMBL" id="GIBP01000206">
    <property type="protein sequence ID" value="NDV29175.1"/>
    <property type="molecule type" value="Transcribed_RNA"/>
</dbReference>
<reference evidence="6" key="1">
    <citation type="journal article" date="2020" name="J. Eukaryot. Microbiol.">
        <title>De novo Sequencing, Assembly and Annotation of the Transcriptome for the Free-Living Testate Amoeba Arcella intermedia.</title>
        <authorList>
            <person name="Ribeiro G.M."/>
            <person name="Porfirio-Sousa A.L."/>
            <person name="Maurer-Alcala X.X."/>
            <person name="Katz L.A."/>
            <person name="Lahr D.J.G."/>
        </authorList>
    </citation>
    <scope>NUCLEOTIDE SEQUENCE</scope>
</reference>